<dbReference type="EMBL" id="CAJVQA010008324">
    <property type="protein sequence ID" value="CAG8669861.1"/>
    <property type="molecule type" value="Genomic_DNA"/>
</dbReference>
<evidence type="ECO:0000313" key="1">
    <source>
        <dbReference type="EMBL" id="CAG8669861.1"/>
    </source>
</evidence>
<comment type="caution">
    <text evidence="1">The sequence shown here is derived from an EMBL/GenBank/DDBJ whole genome shotgun (WGS) entry which is preliminary data.</text>
</comment>
<accession>A0A9N9HFG2</accession>
<evidence type="ECO:0000313" key="2">
    <source>
        <dbReference type="Proteomes" id="UP000789759"/>
    </source>
</evidence>
<name>A0A9N9HFG2_9GLOM</name>
<protein>
    <submittedName>
        <fullName evidence="1">24567_t:CDS:1</fullName>
    </submittedName>
</protein>
<keyword evidence="2" id="KW-1185">Reference proteome</keyword>
<gene>
    <name evidence="1" type="ORF">CPELLU_LOCUS10218</name>
</gene>
<proteinExistence type="predicted"/>
<sequence length="126" mass="14601">MANTQFKTNLLDQISKLVTKNTKLKKKKAEFLVKKAEFMTRIMELEQNAKKARLKDIKLNTRIIELEWLTKENKSNLNNISDPIINYCIDTNFKLLKSNILEQVENISNIISDDMEHRASGSSNIC</sequence>
<organism evidence="1 2">
    <name type="scientific">Cetraspora pellucida</name>
    <dbReference type="NCBI Taxonomy" id="1433469"/>
    <lineage>
        <taxon>Eukaryota</taxon>
        <taxon>Fungi</taxon>
        <taxon>Fungi incertae sedis</taxon>
        <taxon>Mucoromycota</taxon>
        <taxon>Glomeromycotina</taxon>
        <taxon>Glomeromycetes</taxon>
        <taxon>Diversisporales</taxon>
        <taxon>Gigasporaceae</taxon>
        <taxon>Cetraspora</taxon>
    </lineage>
</organism>
<dbReference type="Proteomes" id="UP000789759">
    <property type="component" value="Unassembled WGS sequence"/>
</dbReference>
<reference evidence="1" key="1">
    <citation type="submission" date="2021-06" db="EMBL/GenBank/DDBJ databases">
        <authorList>
            <person name="Kallberg Y."/>
            <person name="Tangrot J."/>
            <person name="Rosling A."/>
        </authorList>
    </citation>
    <scope>NUCLEOTIDE SEQUENCE</scope>
    <source>
        <strain evidence="1">FL966</strain>
    </source>
</reference>
<dbReference type="AlphaFoldDB" id="A0A9N9HFG2"/>